<dbReference type="InterPro" id="IPR000515">
    <property type="entry name" value="MetI-like"/>
</dbReference>
<proteinExistence type="inferred from homology"/>
<organism evidence="9 10">
    <name type="scientific">Streptosporangium sandarakinum</name>
    <dbReference type="NCBI Taxonomy" id="1260955"/>
    <lineage>
        <taxon>Bacteria</taxon>
        <taxon>Bacillati</taxon>
        <taxon>Actinomycetota</taxon>
        <taxon>Actinomycetes</taxon>
        <taxon>Streptosporangiales</taxon>
        <taxon>Streptosporangiaceae</taxon>
        <taxon>Streptosporangium</taxon>
    </lineage>
</organism>
<feature type="transmembrane region" description="Helical" evidence="7">
    <location>
        <begin position="226"/>
        <end position="248"/>
    </location>
</feature>
<dbReference type="PROSITE" id="PS50928">
    <property type="entry name" value="ABC_TM1"/>
    <property type="match status" value="1"/>
</dbReference>
<evidence type="ECO:0000256" key="1">
    <source>
        <dbReference type="ARBA" id="ARBA00004651"/>
    </source>
</evidence>
<feature type="transmembrane region" description="Helical" evidence="7">
    <location>
        <begin position="184"/>
        <end position="206"/>
    </location>
</feature>
<gene>
    <name evidence="9" type="ORF">HDA43_001607</name>
</gene>
<feature type="transmembrane region" description="Helical" evidence="7">
    <location>
        <begin position="69"/>
        <end position="94"/>
    </location>
</feature>
<evidence type="ECO:0000313" key="10">
    <source>
        <dbReference type="Proteomes" id="UP000576393"/>
    </source>
</evidence>
<dbReference type="Proteomes" id="UP000576393">
    <property type="component" value="Unassembled WGS sequence"/>
</dbReference>
<keyword evidence="5 7" id="KW-1133">Transmembrane helix</keyword>
<protein>
    <submittedName>
        <fullName evidence="9">ABC-type nitrate/sulfonate/bicarbonate transport system permease component</fullName>
    </submittedName>
</protein>
<dbReference type="GO" id="GO:0005886">
    <property type="term" value="C:plasma membrane"/>
    <property type="evidence" value="ECO:0007669"/>
    <property type="project" value="UniProtKB-SubCell"/>
</dbReference>
<evidence type="ECO:0000313" key="9">
    <source>
        <dbReference type="EMBL" id="NYF39448.1"/>
    </source>
</evidence>
<reference evidence="9 10" key="1">
    <citation type="submission" date="2020-07" db="EMBL/GenBank/DDBJ databases">
        <title>Sequencing the genomes of 1000 actinobacteria strains.</title>
        <authorList>
            <person name="Klenk H.-P."/>
        </authorList>
    </citation>
    <scope>NUCLEOTIDE SEQUENCE [LARGE SCALE GENOMIC DNA]</scope>
    <source>
        <strain evidence="9 10">DSM 45763</strain>
    </source>
</reference>
<dbReference type="EMBL" id="JACCCO010000001">
    <property type="protein sequence ID" value="NYF39448.1"/>
    <property type="molecule type" value="Genomic_DNA"/>
</dbReference>
<sequence>MKTIVSRIAWLWILPVVLVAWEVSTRAAQAVYFPPPSVILARLHELWFSGPAAHVFLTDEAAHHLLPSLGRLVVGWAGACLVAIAAGVALGRSAVLCDVFSPLIHFFRSVPPPLLIPIFMTMTGIGTPLQLTAIVFGVSWPVLLNSLDGARYVDRQYLETCEVFGISRFRRLTRVILPAASPKIFAGLRISVALALIMMILSEFIGSTEGIGYRMLVAQSELDVPTMWTAIVLLGILGFVLNAAFLRFERHVLTWHRGARKTD</sequence>
<accession>A0A852UV62</accession>
<dbReference type="Pfam" id="PF00528">
    <property type="entry name" value="BPD_transp_1"/>
    <property type="match status" value="1"/>
</dbReference>
<keyword evidence="6 7" id="KW-0472">Membrane</keyword>
<feature type="domain" description="ABC transmembrane type-1" evidence="8">
    <location>
        <begin position="65"/>
        <end position="245"/>
    </location>
</feature>
<dbReference type="AlphaFoldDB" id="A0A852UV62"/>
<evidence type="ECO:0000256" key="3">
    <source>
        <dbReference type="ARBA" id="ARBA00022475"/>
    </source>
</evidence>
<evidence type="ECO:0000256" key="4">
    <source>
        <dbReference type="ARBA" id="ARBA00022692"/>
    </source>
</evidence>
<keyword evidence="4 7" id="KW-0812">Transmembrane</keyword>
<comment type="subcellular location">
    <subcellularLocation>
        <location evidence="1 7">Cell membrane</location>
        <topology evidence="1 7">Multi-pass membrane protein</topology>
    </subcellularLocation>
</comment>
<feature type="transmembrane region" description="Helical" evidence="7">
    <location>
        <begin position="114"/>
        <end position="143"/>
    </location>
</feature>
<dbReference type="CDD" id="cd06261">
    <property type="entry name" value="TM_PBP2"/>
    <property type="match status" value="1"/>
</dbReference>
<evidence type="ECO:0000259" key="8">
    <source>
        <dbReference type="PROSITE" id="PS50928"/>
    </source>
</evidence>
<name>A0A852UV62_9ACTN</name>
<dbReference type="SUPFAM" id="SSF161098">
    <property type="entry name" value="MetI-like"/>
    <property type="match status" value="1"/>
</dbReference>
<dbReference type="InterPro" id="IPR035906">
    <property type="entry name" value="MetI-like_sf"/>
</dbReference>
<comment type="caution">
    <text evidence="9">The sequence shown here is derived from an EMBL/GenBank/DDBJ whole genome shotgun (WGS) entry which is preliminary data.</text>
</comment>
<dbReference type="PANTHER" id="PTHR30151">
    <property type="entry name" value="ALKANE SULFONATE ABC TRANSPORTER-RELATED, MEMBRANE SUBUNIT"/>
    <property type="match status" value="1"/>
</dbReference>
<evidence type="ECO:0000256" key="6">
    <source>
        <dbReference type="ARBA" id="ARBA00023136"/>
    </source>
</evidence>
<dbReference type="PANTHER" id="PTHR30151:SF0">
    <property type="entry name" value="ABC TRANSPORTER PERMEASE PROTEIN MJ0413-RELATED"/>
    <property type="match status" value="1"/>
</dbReference>
<dbReference type="RefSeq" id="WP_179819098.1">
    <property type="nucleotide sequence ID" value="NZ_JACCCO010000001.1"/>
</dbReference>
<dbReference type="GO" id="GO:0055085">
    <property type="term" value="P:transmembrane transport"/>
    <property type="evidence" value="ECO:0007669"/>
    <property type="project" value="InterPro"/>
</dbReference>
<evidence type="ECO:0000256" key="5">
    <source>
        <dbReference type="ARBA" id="ARBA00022989"/>
    </source>
</evidence>
<dbReference type="Gene3D" id="1.10.3720.10">
    <property type="entry name" value="MetI-like"/>
    <property type="match status" value="1"/>
</dbReference>
<comment type="similarity">
    <text evidence="7">Belongs to the binding-protein-dependent transport system permease family.</text>
</comment>
<evidence type="ECO:0000256" key="7">
    <source>
        <dbReference type="RuleBase" id="RU363032"/>
    </source>
</evidence>
<keyword evidence="3" id="KW-1003">Cell membrane</keyword>
<evidence type="ECO:0000256" key="2">
    <source>
        <dbReference type="ARBA" id="ARBA00022448"/>
    </source>
</evidence>
<keyword evidence="10" id="KW-1185">Reference proteome</keyword>
<keyword evidence="2 7" id="KW-0813">Transport</keyword>